<organism evidence="1 2">
    <name type="scientific">Ixodes persulcatus</name>
    <name type="common">Taiga tick</name>
    <dbReference type="NCBI Taxonomy" id="34615"/>
    <lineage>
        <taxon>Eukaryota</taxon>
        <taxon>Metazoa</taxon>
        <taxon>Ecdysozoa</taxon>
        <taxon>Arthropoda</taxon>
        <taxon>Chelicerata</taxon>
        <taxon>Arachnida</taxon>
        <taxon>Acari</taxon>
        <taxon>Parasitiformes</taxon>
        <taxon>Ixodida</taxon>
        <taxon>Ixodoidea</taxon>
        <taxon>Ixodidae</taxon>
        <taxon>Ixodinae</taxon>
        <taxon>Ixodes</taxon>
    </lineage>
</organism>
<protein>
    <submittedName>
        <fullName evidence="1">Uncharacterized protein</fullName>
    </submittedName>
</protein>
<dbReference type="Proteomes" id="UP000805193">
    <property type="component" value="Unassembled WGS sequence"/>
</dbReference>
<evidence type="ECO:0000313" key="2">
    <source>
        <dbReference type="Proteomes" id="UP000805193"/>
    </source>
</evidence>
<dbReference type="EMBL" id="JABSTQ010010219">
    <property type="protein sequence ID" value="KAG0422510.1"/>
    <property type="molecule type" value="Genomic_DNA"/>
</dbReference>
<gene>
    <name evidence="1" type="ORF">HPB47_001671</name>
</gene>
<sequence>MAREPVTLNVYDMYWINEYTSPIGLGVFHSGVEVYGTEYAYGGHPFAFSGIFEIAPKFATDLGEQFKYKQSVLLGYTDFNQSDVRKIVEEMGYEFRGDRYHLMNKNCNHFSGALGKVGGKREVQPQAASVAPRRERWPTAPHVAGSNPGRVPSRAPCHLLDPIAPLPQTLCGEGIPPWVNRLAYFSSCVPFLQRCLPREWLTPMALQASIRDGSLSPPTAGGPARGSASSKQQL</sequence>
<keyword evidence="2" id="KW-1185">Reference proteome</keyword>
<reference evidence="1 2" key="1">
    <citation type="journal article" date="2020" name="Cell">
        <title>Large-Scale Comparative Analyses of Tick Genomes Elucidate Their Genetic Diversity and Vector Capacities.</title>
        <authorList>
            <consortium name="Tick Genome and Microbiome Consortium (TIGMIC)"/>
            <person name="Jia N."/>
            <person name="Wang J."/>
            <person name="Shi W."/>
            <person name="Du L."/>
            <person name="Sun Y."/>
            <person name="Zhan W."/>
            <person name="Jiang J.F."/>
            <person name="Wang Q."/>
            <person name="Zhang B."/>
            <person name="Ji P."/>
            <person name="Bell-Sakyi L."/>
            <person name="Cui X.M."/>
            <person name="Yuan T.T."/>
            <person name="Jiang B.G."/>
            <person name="Yang W.F."/>
            <person name="Lam T.T."/>
            <person name="Chang Q.C."/>
            <person name="Ding S.J."/>
            <person name="Wang X.J."/>
            <person name="Zhu J.G."/>
            <person name="Ruan X.D."/>
            <person name="Zhao L."/>
            <person name="Wei J.T."/>
            <person name="Ye R.Z."/>
            <person name="Que T.C."/>
            <person name="Du C.H."/>
            <person name="Zhou Y.H."/>
            <person name="Cheng J.X."/>
            <person name="Dai P.F."/>
            <person name="Guo W.B."/>
            <person name="Han X.H."/>
            <person name="Huang E.J."/>
            <person name="Li L.F."/>
            <person name="Wei W."/>
            <person name="Gao Y.C."/>
            <person name="Liu J.Z."/>
            <person name="Shao H.Z."/>
            <person name="Wang X."/>
            <person name="Wang C.C."/>
            <person name="Yang T.C."/>
            <person name="Huo Q.B."/>
            <person name="Li W."/>
            <person name="Chen H.Y."/>
            <person name="Chen S.E."/>
            <person name="Zhou L.G."/>
            <person name="Ni X.B."/>
            <person name="Tian J.H."/>
            <person name="Sheng Y."/>
            <person name="Liu T."/>
            <person name="Pan Y.S."/>
            <person name="Xia L.Y."/>
            <person name="Li J."/>
            <person name="Zhao F."/>
            <person name="Cao W.C."/>
        </authorList>
    </citation>
    <scope>NUCLEOTIDE SEQUENCE [LARGE SCALE GENOMIC DNA]</scope>
    <source>
        <strain evidence="1">Iper-2018</strain>
    </source>
</reference>
<proteinExistence type="predicted"/>
<evidence type="ECO:0000313" key="1">
    <source>
        <dbReference type="EMBL" id="KAG0422510.1"/>
    </source>
</evidence>
<name>A0AC60PP65_IXOPE</name>
<comment type="caution">
    <text evidence="1">The sequence shown here is derived from an EMBL/GenBank/DDBJ whole genome shotgun (WGS) entry which is preliminary data.</text>
</comment>
<accession>A0AC60PP65</accession>